<dbReference type="STRING" id="5627.A0A1C7MGX4"/>
<dbReference type="InterPro" id="IPR002889">
    <property type="entry name" value="WSC_carb-bd"/>
</dbReference>
<keyword evidence="1" id="KW-0732">Signal</keyword>
<name>A0A1C7MGX4_GRIFR</name>
<keyword evidence="4" id="KW-1185">Reference proteome</keyword>
<evidence type="ECO:0000256" key="1">
    <source>
        <dbReference type="SAM" id="SignalP"/>
    </source>
</evidence>
<feature type="chain" id="PRO_5008889124" description="WSC domain-containing protein" evidence="1">
    <location>
        <begin position="21"/>
        <end position="412"/>
    </location>
</feature>
<dbReference type="PROSITE" id="PS51212">
    <property type="entry name" value="WSC"/>
    <property type="match status" value="1"/>
</dbReference>
<feature type="domain" description="WSC" evidence="2">
    <location>
        <begin position="117"/>
        <end position="216"/>
    </location>
</feature>
<accession>A0A1C7MGX4</accession>
<evidence type="ECO:0000313" key="3">
    <source>
        <dbReference type="EMBL" id="OBZ76165.1"/>
    </source>
</evidence>
<dbReference type="Pfam" id="PF01822">
    <property type="entry name" value="WSC"/>
    <property type="match status" value="1"/>
</dbReference>
<dbReference type="SMART" id="SM00321">
    <property type="entry name" value="WSC"/>
    <property type="match status" value="1"/>
</dbReference>
<dbReference type="OrthoDB" id="5985073at2759"/>
<dbReference type="AlphaFoldDB" id="A0A1C7MGX4"/>
<dbReference type="Proteomes" id="UP000092993">
    <property type="component" value="Unassembled WGS sequence"/>
</dbReference>
<dbReference type="EMBL" id="LUGG01000003">
    <property type="protein sequence ID" value="OBZ76165.1"/>
    <property type="molecule type" value="Genomic_DNA"/>
</dbReference>
<organism evidence="3 4">
    <name type="scientific">Grifola frondosa</name>
    <name type="common">Maitake</name>
    <name type="synonym">Polyporus frondosus</name>
    <dbReference type="NCBI Taxonomy" id="5627"/>
    <lineage>
        <taxon>Eukaryota</taxon>
        <taxon>Fungi</taxon>
        <taxon>Dikarya</taxon>
        <taxon>Basidiomycota</taxon>
        <taxon>Agaricomycotina</taxon>
        <taxon>Agaricomycetes</taxon>
        <taxon>Polyporales</taxon>
        <taxon>Grifolaceae</taxon>
        <taxon>Grifola</taxon>
    </lineage>
</organism>
<reference evidence="3 4" key="1">
    <citation type="submission" date="2016-03" db="EMBL/GenBank/DDBJ databases">
        <title>Whole genome sequencing of Grifola frondosa 9006-11.</title>
        <authorList>
            <person name="Min B."/>
            <person name="Park H."/>
            <person name="Kim J.-G."/>
            <person name="Cho H."/>
            <person name="Oh Y.-L."/>
            <person name="Kong W.-S."/>
            <person name="Choi I.-G."/>
        </authorList>
    </citation>
    <scope>NUCLEOTIDE SEQUENCE [LARGE SCALE GENOMIC DNA]</scope>
    <source>
        <strain evidence="3 4">9006-11</strain>
    </source>
</reference>
<sequence>MLSRKVLSFLMALAVSKSYAAPPCNSSRPVALCAEWIRPYSDNAYWWENICEFNSSSNALIADNVEFYDGATGCNTPSLYTATCCAEFAGCADGVDCDGPETALPPAQTNPELPTGWTTAVACAVDDAARVLSDVIVTYYPGNTPYNCVTLCASKGYAFAGVEYSDECYCGTGYAGGVVPVSANVSDCDMRCSGGYYFNCGDSATFFGTPALPDPGVDPEVLTVESADDTTDQQNYELLTHMNFAMMPAEAEDSAIDDFTVVLLKNLGLYSPSSYSDVCIIDRSTNDIILLVQDHKRLGGQNDTYGQLVAEAVAAYQDINARRSASGLETLESKVMPGIIIIGTFPSFFKIPITKELAECVQRGMYPENPTVVLGHVPDIPRPHRKWSEGMIPLDNRRIILQCFEAFKQFVV</sequence>
<protein>
    <recommendedName>
        <fullName evidence="2">WSC domain-containing protein</fullName>
    </recommendedName>
</protein>
<feature type="signal peptide" evidence="1">
    <location>
        <begin position="1"/>
        <end position="20"/>
    </location>
</feature>
<evidence type="ECO:0000313" key="4">
    <source>
        <dbReference type="Proteomes" id="UP000092993"/>
    </source>
</evidence>
<proteinExistence type="predicted"/>
<evidence type="ECO:0000259" key="2">
    <source>
        <dbReference type="PROSITE" id="PS51212"/>
    </source>
</evidence>
<comment type="caution">
    <text evidence="3">The sequence shown here is derived from an EMBL/GenBank/DDBJ whole genome shotgun (WGS) entry which is preliminary data.</text>
</comment>
<gene>
    <name evidence="3" type="ORF">A0H81_03373</name>
</gene>